<organism evidence="1 2">
    <name type="scientific">Candidatus Nealsonbacteria bacterium CG08_land_8_20_14_0_20_38_20</name>
    <dbReference type="NCBI Taxonomy" id="1974705"/>
    <lineage>
        <taxon>Bacteria</taxon>
        <taxon>Candidatus Nealsoniibacteriota</taxon>
    </lineage>
</organism>
<gene>
    <name evidence="1" type="ORF">COT33_00870</name>
</gene>
<protein>
    <submittedName>
        <fullName evidence="1">Uncharacterized protein</fullName>
    </submittedName>
</protein>
<evidence type="ECO:0000313" key="2">
    <source>
        <dbReference type="Proteomes" id="UP000230088"/>
    </source>
</evidence>
<evidence type="ECO:0000313" key="1">
    <source>
        <dbReference type="EMBL" id="PIS39642.1"/>
    </source>
</evidence>
<dbReference type="AlphaFoldDB" id="A0A2H0YPG4"/>
<proteinExistence type="predicted"/>
<dbReference type="Proteomes" id="UP000230088">
    <property type="component" value="Unassembled WGS sequence"/>
</dbReference>
<sequence>MKKTIIKTTIIAVILNLALFNISFALKVPDTLEEAGELGKKTVEVARTKLPGALKNVWQEDVIPVWQKIVSFEQKVGNWFVTKLKSKTEEEVKKRKAIIGEDFKKEKEKFKKEVPQLGKNLWERFKELIK</sequence>
<reference evidence="2" key="1">
    <citation type="submission" date="2017-09" db="EMBL/GenBank/DDBJ databases">
        <title>Depth-based differentiation of microbial function through sediment-hosted aquifers and enrichment of novel symbionts in the deep terrestrial subsurface.</title>
        <authorList>
            <person name="Probst A.J."/>
            <person name="Ladd B."/>
            <person name="Jarett J.K."/>
            <person name="Geller-Mcgrath D.E."/>
            <person name="Sieber C.M.K."/>
            <person name="Emerson J.B."/>
            <person name="Anantharaman K."/>
            <person name="Thomas B.C."/>
            <person name="Malmstrom R."/>
            <person name="Stieglmeier M."/>
            <person name="Klingl A."/>
            <person name="Woyke T."/>
            <person name="Ryan C.M."/>
            <person name="Banfield J.F."/>
        </authorList>
    </citation>
    <scope>NUCLEOTIDE SEQUENCE [LARGE SCALE GENOMIC DNA]</scope>
</reference>
<name>A0A2H0YPG4_9BACT</name>
<accession>A0A2H0YPG4</accession>
<dbReference type="EMBL" id="PEYD01000014">
    <property type="protein sequence ID" value="PIS39642.1"/>
    <property type="molecule type" value="Genomic_DNA"/>
</dbReference>
<comment type="caution">
    <text evidence="1">The sequence shown here is derived from an EMBL/GenBank/DDBJ whole genome shotgun (WGS) entry which is preliminary data.</text>
</comment>